<evidence type="ECO:0000313" key="4">
    <source>
        <dbReference type="EMBL" id="MEC6899813.1"/>
    </source>
</evidence>
<proteinExistence type="predicted"/>
<reference evidence="4 5" key="1">
    <citation type="submission" date="2024-01" db="EMBL/GenBank/DDBJ databases">
        <title>Active colonisers of the gastrointestinal tract of Atlantic salmon farmed in a warm water region.</title>
        <authorList>
            <person name="Bowman J.P."/>
        </authorList>
    </citation>
    <scope>NUCLEOTIDE SEQUENCE [LARGE SCALE GENOMIC DNA]</scope>
    <source>
        <strain evidence="4 5">S4MW1</strain>
    </source>
</reference>
<keyword evidence="1" id="KW-1133">Transmembrane helix</keyword>
<protein>
    <submittedName>
        <fullName evidence="4">TPM domain-containing protein</fullName>
    </submittedName>
</protein>
<accession>A0ABU6LKF7</accession>
<dbReference type="RefSeq" id="WP_327780026.1">
    <property type="nucleotide sequence ID" value="NZ_JAYXUD010000013.1"/>
</dbReference>
<dbReference type="InterPro" id="IPR007621">
    <property type="entry name" value="TPM_dom"/>
</dbReference>
<dbReference type="Gene3D" id="3.10.310.50">
    <property type="match status" value="1"/>
</dbReference>
<evidence type="ECO:0000256" key="2">
    <source>
        <dbReference type="SAM" id="SignalP"/>
    </source>
</evidence>
<dbReference type="Proteomes" id="UP001339429">
    <property type="component" value="Unassembled WGS sequence"/>
</dbReference>
<evidence type="ECO:0000313" key="5">
    <source>
        <dbReference type="Proteomes" id="UP001339429"/>
    </source>
</evidence>
<name>A0ABU6LKF7_9GAMM</name>
<organism evidence="4 5">
    <name type="scientific">Photobacterium piscicola</name>
    <dbReference type="NCBI Taxonomy" id="1378299"/>
    <lineage>
        <taxon>Bacteria</taxon>
        <taxon>Pseudomonadati</taxon>
        <taxon>Pseudomonadota</taxon>
        <taxon>Gammaproteobacteria</taxon>
        <taxon>Vibrionales</taxon>
        <taxon>Vibrionaceae</taxon>
        <taxon>Photobacterium</taxon>
    </lineage>
</organism>
<feature type="signal peptide" evidence="2">
    <location>
        <begin position="1"/>
        <end position="20"/>
    </location>
</feature>
<keyword evidence="1" id="KW-0472">Membrane</keyword>
<gene>
    <name evidence="4" type="ORF">VXS00_14275</name>
</gene>
<comment type="caution">
    <text evidence="4">The sequence shown here is derived from an EMBL/GenBank/DDBJ whole genome shotgun (WGS) entry which is preliminary data.</text>
</comment>
<dbReference type="PANTHER" id="PTHR30373">
    <property type="entry name" value="UPF0603 PROTEIN YGCG"/>
    <property type="match status" value="1"/>
</dbReference>
<evidence type="ECO:0000259" key="3">
    <source>
        <dbReference type="Pfam" id="PF04536"/>
    </source>
</evidence>
<keyword evidence="2" id="KW-0732">Signal</keyword>
<keyword evidence="1" id="KW-0812">Transmembrane</keyword>
<dbReference type="EMBL" id="JAYXUD010000013">
    <property type="protein sequence ID" value="MEC6899813.1"/>
    <property type="molecule type" value="Genomic_DNA"/>
</dbReference>
<feature type="transmembrane region" description="Helical" evidence="1">
    <location>
        <begin position="171"/>
        <end position="189"/>
    </location>
</feature>
<evidence type="ECO:0000256" key="1">
    <source>
        <dbReference type="SAM" id="Phobius"/>
    </source>
</evidence>
<sequence length="260" mass="27038">MKKVLLICGLLLFISQSALAAITFPELTGRVVDDAHMLNEAQTQQLEQTLAAEEKSSSNQVVVVTVPSTNGIPIADYGYQLGRTWGIGQKQHDNGVLLIIAKNDKKMRIEVGYGLEGALPDAIAINIINNHIKPAFKAGKFATGIDNGVTAIIAAIHGEYKPVATEDKPPYDFYLFILFVVIIQIVAFSRRRRNRSTYYGRDGDVFTSGGFGSHRGGSSGFGGGFGGRSGGSGGGFSGGSGGGFSGGGGGFGGGGASGGW</sequence>
<feature type="domain" description="TPM" evidence="3">
    <location>
        <begin position="31"/>
        <end position="154"/>
    </location>
</feature>
<keyword evidence="5" id="KW-1185">Reference proteome</keyword>
<dbReference type="Pfam" id="PF04536">
    <property type="entry name" value="TPM_phosphatase"/>
    <property type="match status" value="1"/>
</dbReference>
<dbReference type="PANTHER" id="PTHR30373:SF2">
    <property type="entry name" value="UPF0603 PROTEIN YGCG"/>
    <property type="match status" value="1"/>
</dbReference>
<feature type="chain" id="PRO_5046355008" evidence="2">
    <location>
        <begin position="21"/>
        <end position="260"/>
    </location>
</feature>